<comment type="caution">
    <text evidence="2">The sequence shown here is derived from an EMBL/GenBank/DDBJ whole genome shotgun (WGS) entry which is preliminary data.</text>
</comment>
<accession>A0A8I0P211</accession>
<evidence type="ECO:0000256" key="1">
    <source>
        <dbReference type="SAM" id="MobiDB-lite"/>
    </source>
</evidence>
<name>A0A8I0P211_9ACTN</name>
<feature type="compositionally biased region" description="Low complexity" evidence="1">
    <location>
        <begin position="42"/>
        <end position="53"/>
    </location>
</feature>
<feature type="region of interest" description="Disordered" evidence="1">
    <location>
        <begin position="1"/>
        <end position="72"/>
    </location>
</feature>
<evidence type="ECO:0000313" key="3">
    <source>
        <dbReference type="Proteomes" id="UP000629287"/>
    </source>
</evidence>
<dbReference type="Proteomes" id="UP000629287">
    <property type="component" value="Unassembled WGS sequence"/>
</dbReference>
<gene>
    <name evidence="2" type="ORF">H4687_002884</name>
</gene>
<evidence type="ECO:0000313" key="2">
    <source>
        <dbReference type="EMBL" id="MBE1596755.1"/>
    </source>
</evidence>
<proteinExistence type="predicted"/>
<dbReference type="EMBL" id="JADBGF010000001">
    <property type="protein sequence ID" value="MBE1596755.1"/>
    <property type="molecule type" value="Genomic_DNA"/>
</dbReference>
<protein>
    <submittedName>
        <fullName evidence="2">Uncharacterized protein</fullName>
    </submittedName>
</protein>
<reference evidence="2 3" key="1">
    <citation type="submission" date="2020-10" db="EMBL/GenBank/DDBJ databases">
        <title>Sequencing the genomes of 1000 actinobacteria strains.</title>
        <authorList>
            <person name="Klenk H.-P."/>
        </authorList>
    </citation>
    <scope>NUCLEOTIDE SEQUENCE [LARGE SCALE GENOMIC DNA]</scope>
    <source>
        <strain evidence="2 3">DSM 41803</strain>
    </source>
</reference>
<dbReference type="AlphaFoldDB" id="A0A8I0P211"/>
<keyword evidence="3" id="KW-1185">Reference proteome</keyword>
<feature type="compositionally biased region" description="Polar residues" evidence="1">
    <location>
        <begin position="56"/>
        <end position="72"/>
    </location>
</feature>
<feature type="compositionally biased region" description="Low complexity" evidence="1">
    <location>
        <begin position="25"/>
        <end position="34"/>
    </location>
</feature>
<sequence length="72" mass="7069">MRRQSRSPRHPAPLVADERGFAVPGTARAEAEGQAGAGTGAGAPAYPSAAPRPCLSPSTSAAANVSPSGRSA</sequence>
<organism evidence="2 3">
    <name type="scientific">Streptomyces stelliscabiei</name>
    <dbReference type="NCBI Taxonomy" id="146820"/>
    <lineage>
        <taxon>Bacteria</taxon>
        <taxon>Bacillati</taxon>
        <taxon>Actinomycetota</taxon>
        <taxon>Actinomycetes</taxon>
        <taxon>Kitasatosporales</taxon>
        <taxon>Streptomycetaceae</taxon>
        <taxon>Streptomyces</taxon>
    </lineage>
</organism>